<protein>
    <recommendedName>
        <fullName evidence="12">CFEM domain-containing protein</fullName>
    </recommendedName>
</protein>
<feature type="disulfide bond" evidence="9">
    <location>
        <begin position="43"/>
        <end position="50"/>
    </location>
</feature>
<keyword evidence="9" id="KW-0408">Iron</keyword>
<keyword evidence="5" id="KW-0472">Membrane</keyword>
<dbReference type="Pfam" id="PF05730">
    <property type="entry name" value="CFEM"/>
    <property type="match status" value="1"/>
</dbReference>
<evidence type="ECO:0000256" key="6">
    <source>
        <dbReference type="ARBA" id="ARBA00022729"/>
    </source>
</evidence>
<keyword evidence="6 11" id="KW-0732">Signal</keyword>
<dbReference type="GO" id="GO:0046872">
    <property type="term" value="F:metal ion binding"/>
    <property type="evidence" value="ECO:0007669"/>
    <property type="project" value="UniProtKB-UniRule"/>
</dbReference>
<evidence type="ECO:0000256" key="4">
    <source>
        <dbReference type="ARBA" id="ARBA00022525"/>
    </source>
</evidence>
<comment type="caution">
    <text evidence="13">The sequence shown here is derived from an EMBL/GenBank/DDBJ whole genome shotgun (WGS) entry which is preliminary data.</text>
</comment>
<dbReference type="PROSITE" id="PS52012">
    <property type="entry name" value="CFEM"/>
    <property type="match status" value="1"/>
</dbReference>
<keyword evidence="5" id="KW-0325">Glycoprotein</keyword>
<evidence type="ECO:0000256" key="1">
    <source>
        <dbReference type="ARBA" id="ARBA00004589"/>
    </source>
</evidence>
<keyword evidence="9" id="KW-0349">Heme</keyword>
<feature type="signal peptide" evidence="11">
    <location>
        <begin position="1"/>
        <end position="18"/>
    </location>
</feature>
<evidence type="ECO:0000313" key="14">
    <source>
        <dbReference type="Proteomes" id="UP001296104"/>
    </source>
</evidence>
<keyword evidence="7 9" id="KW-1015">Disulfide bond</keyword>
<comment type="caution">
    <text evidence="9">Lacks conserved residue(s) required for the propagation of feature annotation.</text>
</comment>
<dbReference type="InterPro" id="IPR008427">
    <property type="entry name" value="Extracellular_membr_CFEM_dom"/>
</dbReference>
<comment type="subcellular location">
    <subcellularLocation>
        <location evidence="1">Membrane</location>
        <topology evidence="1">Lipid-anchor</topology>
        <topology evidence="1">GPI-anchor</topology>
    </subcellularLocation>
    <subcellularLocation>
        <location evidence="2">Secreted</location>
    </subcellularLocation>
</comment>
<keyword evidence="4" id="KW-0964">Secreted</keyword>
<reference evidence="13" key="1">
    <citation type="submission" date="2023-11" db="EMBL/GenBank/DDBJ databases">
        <authorList>
            <person name="Alioto T."/>
            <person name="Alioto T."/>
            <person name="Gomez Garrido J."/>
        </authorList>
    </citation>
    <scope>NUCLEOTIDE SEQUENCE</scope>
</reference>
<proteinExistence type="inferred from homology"/>
<keyword evidence="9" id="KW-0479">Metal-binding</keyword>
<evidence type="ECO:0000313" key="13">
    <source>
        <dbReference type="EMBL" id="CAK3818550.1"/>
    </source>
</evidence>
<keyword evidence="14" id="KW-1185">Reference proteome</keyword>
<evidence type="ECO:0000256" key="5">
    <source>
        <dbReference type="ARBA" id="ARBA00022622"/>
    </source>
</evidence>
<organism evidence="13 14">
    <name type="scientific">Lecanosticta acicola</name>
    <dbReference type="NCBI Taxonomy" id="111012"/>
    <lineage>
        <taxon>Eukaryota</taxon>
        <taxon>Fungi</taxon>
        <taxon>Dikarya</taxon>
        <taxon>Ascomycota</taxon>
        <taxon>Pezizomycotina</taxon>
        <taxon>Dothideomycetes</taxon>
        <taxon>Dothideomycetidae</taxon>
        <taxon>Mycosphaerellales</taxon>
        <taxon>Mycosphaerellaceae</taxon>
        <taxon>Lecanosticta</taxon>
    </lineage>
</organism>
<gene>
    <name evidence="13" type="ORF">LECACI_7A001142</name>
</gene>
<name>A0AAI8YSF3_9PEZI</name>
<evidence type="ECO:0000259" key="12">
    <source>
        <dbReference type="PROSITE" id="PS52012"/>
    </source>
</evidence>
<dbReference type="AlphaFoldDB" id="A0AAI8YSF3"/>
<evidence type="ECO:0000256" key="10">
    <source>
        <dbReference type="SAM" id="MobiDB-lite"/>
    </source>
</evidence>
<dbReference type="GO" id="GO:0098552">
    <property type="term" value="C:side of membrane"/>
    <property type="evidence" value="ECO:0007669"/>
    <property type="project" value="UniProtKB-KW"/>
</dbReference>
<dbReference type="Proteomes" id="UP001296104">
    <property type="component" value="Unassembled WGS sequence"/>
</dbReference>
<feature type="region of interest" description="Disordered" evidence="10">
    <location>
        <begin position="111"/>
        <end position="161"/>
    </location>
</feature>
<evidence type="ECO:0000256" key="2">
    <source>
        <dbReference type="ARBA" id="ARBA00004613"/>
    </source>
</evidence>
<feature type="chain" id="PRO_5042506519" description="CFEM domain-containing protein" evidence="11">
    <location>
        <begin position="19"/>
        <end position="209"/>
    </location>
</feature>
<evidence type="ECO:0000256" key="9">
    <source>
        <dbReference type="PROSITE-ProRule" id="PRU01356"/>
    </source>
</evidence>
<dbReference type="GO" id="GO:0005576">
    <property type="term" value="C:extracellular region"/>
    <property type="evidence" value="ECO:0007669"/>
    <property type="project" value="UniProtKB-SubCell"/>
</dbReference>
<comment type="similarity">
    <text evidence="3">Belongs to the RBT5 family.</text>
</comment>
<dbReference type="EMBL" id="CAVMBE010000004">
    <property type="protein sequence ID" value="CAK3818550.1"/>
    <property type="molecule type" value="Genomic_DNA"/>
</dbReference>
<feature type="compositionally biased region" description="Low complexity" evidence="10">
    <location>
        <begin position="113"/>
        <end position="161"/>
    </location>
</feature>
<feature type="binding site" description="axial binding residue" evidence="9">
    <location>
        <position position="47"/>
    </location>
    <ligand>
        <name>heme</name>
        <dbReference type="ChEBI" id="CHEBI:30413"/>
    </ligand>
    <ligandPart>
        <name>Fe</name>
        <dbReference type="ChEBI" id="CHEBI:18248"/>
    </ligandPart>
</feature>
<evidence type="ECO:0000256" key="3">
    <source>
        <dbReference type="ARBA" id="ARBA00010031"/>
    </source>
</evidence>
<accession>A0AAI8YSF3</accession>
<keyword evidence="5" id="KW-0336">GPI-anchor</keyword>
<evidence type="ECO:0000256" key="8">
    <source>
        <dbReference type="ARBA" id="ARBA00023288"/>
    </source>
</evidence>
<evidence type="ECO:0000256" key="11">
    <source>
        <dbReference type="SAM" id="SignalP"/>
    </source>
</evidence>
<sequence>MKGLTVATALAVASFAAAQLNQLDQLPKCAMPCIDQCMSASGCQSTDIACQCGPGLEKMMEVARPCLCKSTCTPQDFTKMEQAANSMCGEAMKAAGKPYTPLQMSADSCKAMAGSTTPLPSSSATPASGNQQQQSSSSAAASPATASPATPSPAMTTPASYGGGVNNMTNVTGTGSAPVPSYTGAAAKVGSFISQSALVAGLGFGLFAL</sequence>
<feature type="domain" description="CFEM" evidence="12">
    <location>
        <begin position="1"/>
        <end position="117"/>
    </location>
</feature>
<evidence type="ECO:0000256" key="7">
    <source>
        <dbReference type="ARBA" id="ARBA00023157"/>
    </source>
</evidence>
<keyword evidence="8" id="KW-0449">Lipoprotein</keyword>